<reference evidence="2 3" key="1">
    <citation type="submission" date="2019-01" db="EMBL/GenBank/DDBJ databases">
        <authorList>
            <person name="Chen W.-M."/>
        </authorList>
    </citation>
    <scope>NUCLEOTIDE SEQUENCE [LARGE SCALE GENOMIC DNA]</scope>
    <source>
        <strain evidence="2 3">CCP-6</strain>
    </source>
</reference>
<dbReference type="EMBL" id="SACL01000003">
    <property type="protein sequence ID" value="RVT96656.1"/>
    <property type="molecule type" value="Genomic_DNA"/>
</dbReference>
<dbReference type="Proteomes" id="UP000282957">
    <property type="component" value="Unassembled WGS sequence"/>
</dbReference>
<dbReference type="InterPro" id="IPR026275">
    <property type="entry name" value="Glyoxalase/dOase/EhpR"/>
</dbReference>
<dbReference type="InterPro" id="IPR037523">
    <property type="entry name" value="VOC_core"/>
</dbReference>
<dbReference type="RefSeq" id="WP_127787308.1">
    <property type="nucleotide sequence ID" value="NZ_SACL01000003.1"/>
</dbReference>
<feature type="domain" description="VOC" evidence="1">
    <location>
        <begin position="1"/>
        <end position="118"/>
    </location>
</feature>
<evidence type="ECO:0000313" key="2">
    <source>
        <dbReference type="EMBL" id="RVT96656.1"/>
    </source>
</evidence>
<organism evidence="2 3">
    <name type="scientific">Rhodovarius crocodyli</name>
    <dbReference type="NCBI Taxonomy" id="1979269"/>
    <lineage>
        <taxon>Bacteria</taxon>
        <taxon>Pseudomonadati</taxon>
        <taxon>Pseudomonadota</taxon>
        <taxon>Alphaproteobacteria</taxon>
        <taxon>Acetobacterales</taxon>
        <taxon>Roseomonadaceae</taxon>
        <taxon>Rhodovarius</taxon>
    </lineage>
</organism>
<sequence length="121" mass="13072">MNNSLIFYVAEVAASARFYERLLEVPPVENSPGFAMFILPSGFGLGLWQRAGVEPPPAAPGGGCELGFRVATPAEVDRLHAEWHAKGACMLMPPRDLDFGRSFVAVDPDGHRLRVYAMAAA</sequence>
<dbReference type="OrthoDB" id="9806945at2"/>
<keyword evidence="3" id="KW-1185">Reference proteome</keyword>
<dbReference type="AlphaFoldDB" id="A0A437MG69"/>
<evidence type="ECO:0000259" key="1">
    <source>
        <dbReference type="PROSITE" id="PS51819"/>
    </source>
</evidence>
<evidence type="ECO:0000313" key="3">
    <source>
        <dbReference type="Proteomes" id="UP000282957"/>
    </source>
</evidence>
<accession>A0A437MG69</accession>
<dbReference type="PIRSF" id="PIRSF039020">
    <property type="entry name" value="EhpR"/>
    <property type="match status" value="1"/>
</dbReference>
<gene>
    <name evidence="2" type="ORF">EOD42_09570</name>
</gene>
<dbReference type="Gene3D" id="3.30.720.120">
    <property type="match status" value="1"/>
</dbReference>
<protein>
    <submittedName>
        <fullName evidence="2">Drug:proton antiporter</fullName>
    </submittedName>
</protein>
<dbReference type="Gene3D" id="3.30.720.110">
    <property type="match status" value="1"/>
</dbReference>
<dbReference type="Pfam" id="PF00903">
    <property type="entry name" value="Glyoxalase"/>
    <property type="match status" value="1"/>
</dbReference>
<dbReference type="InterPro" id="IPR029068">
    <property type="entry name" value="Glyas_Bleomycin-R_OHBP_Dase"/>
</dbReference>
<comment type="caution">
    <text evidence="2">The sequence shown here is derived from an EMBL/GenBank/DDBJ whole genome shotgun (WGS) entry which is preliminary data.</text>
</comment>
<dbReference type="PROSITE" id="PS51819">
    <property type="entry name" value="VOC"/>
    <property type="match status" value="1"/>
</dbReference>
<proteinExistence type="predicted"/>
<name>A0A437MG69_9PROT</name>
<dbReference type="SUPFAM" id="SSF54593">
    <property type="entry name" value="Glyoxalase/Bleomycin resistance protein/Dihydroxybiphenyl dioxygenase"/>
    <property type="match status" value="1"/>
</dbReference>
<dbReference type="InterPro" id="IPR004360">
    <property type="entry name" value="Glyas_Fos-R_dOase_dom"/>
</dbReference>